<feature type="compositionally biased region" description="Basic and acidic residues" evidence="1">
    <location>
        <begin position="981"/>
        <end position="1011"/>
    </location>
</feature>
<accession>A0ABM1W0U6</accession>
<keyword evidence="3" id="KW-1185">Reference proteome</keyword>
<sequence>MASSTTVARKSSHKKHGLSKKKSGKTMKSGKLNYNFSDESDEEIKAFPKEQVKVFKKSKTPEDKTPVFKKALLNSEESVLASDSLRRKSELPTVCEDFGLPVTESTRISTSPTNSRRSDCIPVLEEQENEVPNDCRQSKNQKFIKSPGNNCQKKPFQNGVLQDLASDNLRRTSELPSVCEDFGLPITESTRISISPTYSRVAGRVDQNKEQQNKVSTNKCQNSRKQNVEKSRVSNGPEKLFQDEILQAVKQEYFELVHSLPGTNVYNSFVEPDDTNSSSLPISACHGQQSLEWDHLPDTTMNQSKFGSKKCLLGGIRERTVPKNDDSKLRKKHRVSSINPLMHGGSTLMNIKLEDVKDESVHSFLGKETQGLSRDSYVEVQDVSAQVNLSSVLENTSSEAEVESCGNEISCSDGRLSQPADSFVEVQDVSVEANFTFGGSNEVGREGLERPAEENESTDITGSVSTELSKSLVSDIQSCELSVEHGPLSPNNKHHKSHPINENSGSMKQFHEQFHEHHSLPDSVDGRIDSPSVEVPSSSCHNGDNKSSQKLNNNKEENGNVDLQVRERDTVYTLESGLPGSAGKAKEHTGADVPSDTSDYYSCHTTNSNQSDFDTKSSLNSDKTSLREASSCRTTYSGVQDVFSPSSTHVKNQEWSRQDDQASPVKESDNMSEKSVTLSPCSDDGRSEQGNTLYTTARDNIFVSSETFQPKGDSSRWRICESLNSDASGDESSMKENGSEIIVPATDSEDDDYYSDEQSIKVIASSFVEDNDGDLALGEIESEGELRKENSLCGLVTYNDSSPQERKTSVLTNKGDGGEMDLGDGDSLKESTSNLKERLDSTSVSEEVDGSEHDDEDSRVGDISGRGVVVQPEVKDLAERQRMDSSDDDSDFENFLEKMKTQCDIKKQKQEDLRSLDDFVVSDAETEGSDDVDSGTDGDDEEDEMLLAKADRKTVGRHLRGGKSLVLKSVDLDEESNEASARQDGKQKISTEYKIKSQRDKGLNGVERSDASYDSVAKTPRRLLSSTSSMGSVVDDRLLSDDDDDFKPQKTNFRTPVHAPPQATKPFHGHFKTPAKPRLKTALPEHPMTAPRLSVKSALGVSDDSSFLESLSSDLPDYKRHPEALRFLRHFKSMTVKAELTTKLFTIFNSKVFEKKLPADLPIEWNSRYLKTAGTFSVRGTKDNLVGKISLSAKVCDTPERVRDTLAHELCHAAVRLINGVRESHGPFWKSWARKINKMFPFMPVISRCHDYTIKTKYTYQCVNCRYRIGRHSKSLDTDNKVCGHCQGNFEVYLTKDLESSIERSGNSTPVTPRTPNKFALFVKECYSEVKHRQSGISHGDVMKILSKEFAEKNKISD</sequence>
<feature type="region of interest" description="Disordered" evidence="1">
    <location>
        <begin position="973"/>
        <end position="1075"/>
    </location>
</feature>
<gene>
    <name evidence="4" type="primary">LOC101846459</name>
</gene>
<feature type="region of interest" description="Disordered" evidence="1">
    <location>
        <begin position="483"/>
        <end position="691"/>
    </location>
</feature>
<feature type="compositionally biased region" description="Basic and acidic residues" evidence="1">
    <location>
        <begin position="873"/>
        <end position="885"/>
    </location>
</feature>
<evidence type="ECO:0000259" key="2">
    <source>
        <dbReference type="SMART" id="SM00731"/>
    </source>
</evidence>
<feature type="compositionally biased region" description="Basic and acidic residues" evidence="1">
    <location>
        <begin position="509"/>
        <end position="528"/>
    </location>
</feature>
<dbReference type="CDD" id="cd00084">
    <property type="entry name" value="HMG-box_SF"/>
    <property type="match status" value="1"/>
</dbReference>
<reference evidence="4" key="1">
    <citation type="submission" date="2025-08" db="UniProtKB">
        <authorList>
            <consortium name="RefSeq"/>
        </authorList>
    </citation>
    <scope>IDENTIFICATION</scope>
</reference>
<feature type="compositionally biased region" description="Basic and acidic residues" evidence="1">
    <location>
        <begin position="651"/>
        <end position="672"/>
    </location>
</feature>
<dbReference type="PANTHER" id="PTHR23099">
    <property type="entry name" value="TRANSCRIPTIONAL REGULATOR"/>
    <property type="match status" value="1"/>
</dbReference>
<evidence type="ECO:0000256" key="1">
    <source>
        <dbReference type="SAM" id="MobiDB-lite"/>
    </source>
</evidence>
<dbReference type="SMART" id="SM00731">
    <property type="entry name" value="SprT"/>
    <property type="match status" value="1"/>
</dbReference>
<organism evidence="3 4">
    <name type="scientific">Aplysia californica</name>
    <name type="common">California sea hare</name>
    <dbReference type="NCBI Taxonomy" id="6500"/>
    <lineage>
        <taxon>Eukaryota</taxon>
        <taxon>Metazoa</taxon>
        <taxon>Spiralia</taxon>
        <taxon>Lophotrochozoa</taxon>
        <taxon>Mollusca</taxon>
        <taxon>Gastropoda</taxon>
        <taxon>Heterobranchia</taxon>
        <taxon>Euthyneura</taxon>
        <taxon>Tectipleura</taxon>
        <taxon>Aplysiida</taxon>
        <taxon>Aplysioidea</taxon>
        <taxon>Aplysiidae</taxon>
        <taxon>Aplysia</taxon>
    </lineage>
</organism>
<feature type="compositionally biased region" description="Polar residues" evidence="1">
    <location>
        <begin position="213"/>
        <end position="225"/>
    </location>
</feature>
<feature type="compositionally biased region" description="Basic and acidic residues" evidence="1">
    <location>
        <begin position="443"/>
        <end position="453"/>
    </location>
</feature>
<feature type="compositionally biased region" description="Polar residues" evidence="1">
    <location>
        <begin position="595"/>
        <end position="650"/>
    </location>
</feature>
<dbReference type="GeneID" id="101846459"/>
<dbReference type="PANTHER" id="PTHR23099:SF0">
    <property type="entry name" value="GERM CELL NUCLEAR ACIDIC PROTEIN"/>
    <property type="match status" value="1"/>
</dbReference>
<dbReference type="SUPFAM" id="SSF47095">
    <property type="entry name" value="HMG-box"/>
    <property type="match status" value="1"/>
</dbReference>
<feature type="region of interest" description="Disordered" evidence="1">
    <location>
        <begin position="204"/>
        <end position="234"/>
    </location>
</feature>
<protein>
    <submittedName>
        <fullName evidence="4">Uncharacterized protein LOC101846459</fullName>
    </submittedName>
</protein>
<dbReference type="InterPro" id="IPR006640">
    <property type="entry name" value="SprT-like_domain"/>
</dbReference>
<feature type="compositionally biased region" description="Acidic residues" evidence="1">
    <location>
        <begin position="924"/>
        <end position="945"/>
    </location>
</feature>
<dbReference type="Pfam" id="PF17283">
    <property type="entry name" value="Zn_ribbon_SprT"/>
    <property type="match status" value="1"/>
</dbReference>
<feature type="compositionally biased region" description="Acidic residues" evidence="1">
    <location>
        <begin position="846"/>
        <end position="857"/>
    </location>
</feature>
<feature type="compositionally biased region" description="Polar residues" evidence="1">
    <location>
        <begin position="535"/>
        <end position="552"/>
    </location>
</feature>
<dbReference type="Proteomes" id="UP000694888">
    <property type="component" value="Unplaced"/>
</dbReference>
<feature type="region of interest" description="Disordered" evidence="1">
    <location>
        <begin position="796"/>
        <end position="958"/>
    </location>
</feature>
<evidence type="ECO:0000313" key="3">
    <source>
        <dbReference type="Proteomes" id="UP000694888"/>
    </source>
</evidence>
<feature type="region of interest" description="Disordered" evidence="1">
    <location>
        <begin position="1"/>
        <end position="34"/>
    </location>
</feature>
<feature type="compositionally biased region" description="Basic and acidic residues" evidence="1">
    <location>
        <begin position="553"/>
        <end position="570"/>
    </location>
</feature>
<dbReference type="RefSeq" id="XP_035828289.1">
    <property type="nucleotide sequence ID" value="XM_035972396.1"/>
</dbReference>
<dbReference type="InterPro" id="IPR036910">
    <property type="entry name" value="HMG_box_dom_sf"/>
</dbReference>
<feature type="compositionally biased region" description="Basic residues" evidence="1">
    <location>
        <begin position="10"/>
        <end position="25"/>
    </location>
</feature>
<feature type="domain" description="SprT-like" evidence="2">
    <location>
        <begin position="1138"/>
        <end position="1293"/>
    </location>
</feature>
<name>A0ABM1W0U6_APLCA</name>
<proteinExistence type="predicted"/>
<dbReference type="Pfam" id="PF10263">
    <property type="entry name" value="SprT-like"/>
    <property type="match status" value="1"/>
</dbReference>
<dbReference type="InterPro" id="IPR035240">
    <property type="entry name" value="SprT_Zn_ribbon"/>
</dbReference>
<feature type="compositionally biased region" description="Basic and acidic residues" evidence="1">
    <location>
        <begin position="895"/>
        <end position="917"/>
    </location>
</feature>
<evidence type="ECO:0000313" key="4">
    <source>
        <dbReference type="RefSeq" id="XP_035828289.1"/>
    </source>
</evidence>
<feature type="region of interest" description="Disordered" evidence="1">
    <location>
        <begin position="437"/>
        <end position="466"/>
    </location>
</feature>